<dbReference type="Pfam" id="PF10022">
    <property type="entry name" value="DUF2264"/>
    <property type="match status" value="1"/>
</dbReference>
<evidence type="ECO:0000259" key="1">
    <source>
        <dbReference type="Pfam" id="PF10022"/>
    </source>
</evidence>
<reference evidence="2 3" key="1">
    <citation type="submission" date="2020-10" db="EMBL/GenBank/DDBJ databases">
        <title>Complete genome sequence of Paludibaculum fermentans P105T, a facultatively anaerobic acidobacterium capable of dissimilatory Fe(III) reduction.</title>
        <authorList>
            <person name="Dedysh S.N."/>
            <person name="Beletsky A.V."/>
            <person name="Kulichevskaya I.S."/>
            <person name="Mardanov A.V."/>
            <person name="Ravin N.V."/>
        </authorList>
    </citation>
    <scope>NUCLEOTIDE SEQUENCE [LARGE SCALE GENOMIC DNA]</scope>
    <source>
        <strain evidence="2 3">P105</strain>
    </source>
</reference>
<name>A0A7S7NL43_PALFE</name>
<sequence>MTRRDLFGTVALAGVLSEESMPAVSGEFYLPWLNALVKGYLTNAKRTSDSLAVCDFEGGSKRPDGLSRSGKTYCSVSRMLPALAACVMAGRDAEGVLFQAILSVYRHAFDPEHRDYWGPSPAEKPDLRQVESSLVAWTLWLLRDRLPGALTVAERENVQRWLASCTVREVRYNNFAWFTAVNQAVRLALSERWSEFHGDEAWMLDDLRAMDAMYAGDGWYTDGKGTHIHDYYSFWVFASHYLYWREIIGAKYPEWNSRFEGRVKQLMLQAPELFSASGAHAMMGVSLVYRFAVLTALVLAYRQGLWPHSAGLLRGLVRRNMAFFWGHGAFDGQKGKLRETISEVGTPEFAESYIDNGHPYWGMQAFAFLLIPRRDAFWTEREEELPCEKRDFVTALAGPGVLISGCKSTGESRLHFVNNGRFDAIYRDRYTKFSYSGQLFFCFTKRKDRATWDSALVFRDPASGLIAGRAGVEGGRLVDGGYETEWWAVVEGIRIRVRSRIRPDGDREFRSHVVEATESAIARKVEIWEGSAALPFAENEQIEIKGAGQRLAASAPLGRVGVTEYSGYDEAVVESRFEPVFGRENIHLFAPRCAVLTLKTVLRQPVTALSATFLCRPARGKGGVA</sequence>
<dbReference type="InterPro" id="IPR016624">
    <property type="entry name" value="UCP014753"/>
</dbReference>
<organism evidence="2 3">
    <name type="scientific">Paludibaculum fermentans</name>
    <dbReference type="NCBI Taxonomy" id="1473598"/>
    <lineage>
        <taxon>Bacteria</taxon>
        <taxon>Pseudomonadati</taxon>
        <taxon>Acidobacteriota</taxon>
        <taxon>Terriglobia</taxon>
        <taxon>Bryobacterales</taxon>
        <taxon>Bryobacteraceae</taxon>
        <taxon>Paludibaculum</taxon>
    </lineage>
</organism>
<feature type="domain" description="DUF2264" evidence="1">
    <location>
        <begin position="76"/>
        <end position="384"/>
    </location>
</feature>
<evidence type="ECO:0000313" key="2">
    <source>
        <dbReference type="EMBL" id="QOY85588.1"/>
    </source>
</evidence>
<proteinExistence type="predicted"/>
<dbReference type="RefSeq" id="WP_194447258.1">
    <property type="nucleotide sequence ID" value="NZ_CP063849.1"/>
</dbReference>
<dbReference type="PANTHER" id="PTHR35339">
    <property type="entry name" value="LINALOOL DEHYDRATASE_ISOMERASE DOMAIN-CONTAINING PROTEIN"/>
    <property type="match status" value="1"/>
</dbReference>
<gene>
    <name evidence="2" type="ORF">IRI77_22505</name>
</gene>
<evidence type="ECO:0000313" key="3">
    <source>
        <dbReference type="Proteomes" id="UP000593892"/>
    </source>
</evidence>
<dbReference type="InterPro" id="IPR049349">
    <property type="entry name" value="DUF2264_N"/>
</dbReference>
<dbReference type="AlphaFoldDB" id="A0A7S7NL43"/>
<protein>
    <submittedName>
        <fullName evidence="2">DUF2264 domain-containing protein</fullName>
    </submittedName>
</protein>
<dbReference type="EMBL" id="CP063849">
    <property type="protein sequence ID" value="QOY85588.1"/>
    <property type="molecule type" value="Genomic_DNA"/>
</dbReference>
<keyword evidence="3" id="KW-1185">Reference proteome</keyword>
<dbReference type="KEGG" id="pfer:IRI77_22505"/>
<dbReference type="Proteomes" id="UP000593892">
    <property type="component" value="Chromosome"/>
</dbReference>
<accession>A0A7S7NL43</accession>
<dbReference type="PANTHER" id="PTHR35339:SF4">
    <property type="entry name" value="LINALOOL DEHYDRATASE_ISOMERASE DOMAIN-CONTAINING PROTEIN"/>
    <property type="match status" value="1"/>
</dbReference>